<name>A0ABV9ADM8_9ACTN</name>
<keyword evidence="2" id="KW-0808">Transferase</keyword>
<comment type="caution">
    <text evidence="2">The sequence shown here is derived from an EMBL/GenBank/DDBJ whole genome shotgun (WGS) entry which is preliminary data.</text>
</comment>
<evidence type="ECO:0000259" key="1">
    <source>
        <dbReference type="Pfam" id="PF00483"/>
    </source>
</evidence>
<dbReference type="NCBIfam" id="TIGR01208">
    <property type="entry name" value="rmlA_long"/>
    <property type="match status" value="1"/>
</dbReference>
<dbReference type="Gene3D" id="3.90.550.10">
    <property type="entry name" value="Spore Coat Polysaccharide Biosynthesis Protein SpsA, Chain A"/>
    <property type="match status" value="1"/>
</dbReference>
<dbReference type="RefSeq" id="WP_381165943.1">
    <property type="nucleotide sequence ID" value="NZ_JBHSFK010000001.1"/>
</dbReference>
<proteinExistence type="predicted"/>
<sequence length="353" mass="37432">MKALVLSGGSGTRLRPFSHSMPKQLMPIANRPVLEHVLTRVVELGVTEIGIVVGNRGREIADALGDSSRFGARITYIPQERPLGLAHCVAVAQDFLEDDDFLMFLGDNMLSHGVTAIAEDFRVRRPAAQLVVHKVADPRQFGVAEVEPDGTVVRLVEKPAAPRSDLAVVGVYFFTPAIHEAVAAISPSGRGELEITHAVQWLIERGEAVCATEYSGHWSDTGRLEDVLDCNRHVLDGLAGRITGEVDGHSRLTGQVVVEAGARVSRSYIEGPAIIGARSTVCDSRIGPHTSIGRNCVIQDAGLGYSIALDGARVTGVTGVTGSVIGRDATVTCVSGSQQRLIVGDHSTVVVAA</sequence>
<dbReference type="GO" id="GO:0008879">
    <property type="term" value="F:glucose-1-phosphate thymidylyltransferase activity"/>
    <property type="evidence" value="ECO:0007669"/>
    <property type="project" value="UniProtKB-EC"/>
</dbReference>
<dbReference type="InterPro" id="IPR029044">
    <property type="entry name" value="Nucleotide-diphossugar_trans"/>
</dbReference>
<organism evidence="2 3">
    <name type="scientific">Streptomyces vulcanius</name>
    <dbReference type="NCBI Taxonomy" id="1441876"/>
    <lineage>
        <taxon>Bacteria</taxon>
        <taxon>Bacillati</taxon>
        <taxon>Actinomycetota</taxon>
        <taxon>Actinomycetes</taxon>
        <taxon>Kitasatosporales</taxon>
        <taxon>Streptomycetaceae</taxon>
        <taxon>Streptomyces</taxon>
    </lineage>
</organism>
<dbReference type="PANTHER" id="PTHR42883:SF2">
    <property type="entry name" value="THYMIDYLYLTRANSFERASE"/>
    <property type="match status" value="1"/>
</dbReference>
<dbReference type="SUPFAM" id="SSF53448">
    <property type="entry name" value="Nucleotide-diphospho-sugar transferases"/>
    <property type="match status" value="1"/>
</dbReference>
<dbReference type="Gene3D" id="2.160.10.10">
    <property type="entry name" value="Hexapeptide repeat proteins"/>
    <property type="match status" value="1"/>
</dbReference>
<dbReference type="PANTHER" id="PTHR42883">
    <property type="entry name" value="GLUCOSE-1-PHOSPHATE THYMIDYLTRANSFERASE"/>
    <property type="match status" value="1"/>
</dbReference>
<feature type="domain" description="Nucleotidyl transferase" evidence="1">
    <location>
        <begin position="2"/>
        <end position="235"/>
    </location>
</feature>
<gene>
    <name evidence="2" type="ORF">ACFPIH_00310</name>
</gene>
<protein>
    <submittedName>
        <fullName evidence="2">Glucose-1-phosphate thymidylyltransferase</fullName>
        <ecNumber evidence="2">2.7.7.24</ecNumber>
    </submittedName>
</protein>
<reference evidence="3" key="1">
    <citation type="journal article" date="2019" name="Int. J. Syst. Evol. Microbiol.">
        <title>The Global Catalogue of Microorganisms (GCM) 10K type strain sequencing project: providing services to taxonomists for standard genome sequencing and annotation.</title>
        <authorList>
            <consortium name="The Broad Institute Genomics Platform"/>
            <consortium name="The Broad Institute Genome Sequencing Center for Infectious Disease"/>
            <person name="Wu L."/>
            <person name="Ma J."/>
        </authorList>
    </citation>
    <scope>NUCLEOTIDE SEQUENCE [LARGE SCALE GENOMIC DNA]</scope>
    <source>
        <strain evidence="3">CGMCC 4.7177</strain>
    </source>
</reference>
<keyword evidence="2" id="KW-0548">Nucleotidyltransferase</keyword>
<accession>A0ABV9ADM8</accession>
<dbReference type="CDD" id="cd04189">
    <property type="entry name" value="G1P_TT_long"/>
    <property type="match status" value="1"/>
</dbReference>
<dbReference type="InterPro" id="IPR005908">
    <property type="entry name" value="G1P_thy_trans_l"/>
</dbReference>
<evidence type="ECO:0000313" key="2">
    <source>
        <dbReference type="EMBL" id="MFC4497969.1"/>
    </source>
</evidence>
<dbReference type="EMBL" id="JBHSFK010000001">
    <property type="protein sequence ID" value="MFC4497969.1"/>
    <property type="molecule type" value="Genomic_DNA"/>
</dbReference>
<dbReference type="InterPro" id="IPR005835">
    <property type="entry name" value="NTP_transferase_dom"/>
</dbReference>
<dbReference type="Proteomes" id="UP001595839">
    <property type="component" value="Unassembled WGS sequence"/>
</dbReference>
<keyword evidence="3" id="KW-1185">Reference proteome</keyword>
<dbReference type="EC" id="2.7.7.24" evidence="2"/>
<evidence type="ECO:0000313" key="3">
    <source>
        <dbReference type="Proteomes" id="UP001595839"/>
    </source>
</evidence>
<dbReference type="Pfam" id="PF00483">
    <property type="entry name" value="NTP_transferase"/>
    <property type="match status" value="1"/>
</dbReference>